<comment type="subcellular location">
    <subcellularLocation>
        <location evidence="1">Membrane</location>
        <topology evidence="1">Multi-pass membrane protein</topology>
    </subcellularLocation>
</comment>
<dbReference type="GO" id="GO:0030488">
    <property type="term" value="P:tRNA methylation"/>
    <property type="evidence" value="ECO:0007669"/>
    <property type="project" value="TreeGrafter"/>
</dbReference>
<dbReference type="Pfam" id="PF05128">
    <property type="entry name" value="DUF697"/>
    <property type="match status" value="1"/>
</dbReference>
<dbReference type="InterPro" id="IPR027417">
    <property type="entry name" value="P-loop_NTPase"/>
</dbReference>
<dbReference type="PANTHER" id="PTHR42714:SF6">
    <property type="entry name" value="TRANSLATION INITIATION FACTOR IF-2"/>
    <property type="match status" value="1"/>
</dbReference>
<accession>A0A369CHK8</accession>
<evidence type="ECO:0000256" key="5">
    <source>
        <dbReference type="SAM" id="MobiDB-lite"/>
    </source>
</evidence>
<reference evidence="7 8" key="1">
    <citation type="submission" date="2018-07" db="EMBL/GenBank/DDBJ databases">
        <title>Genomic Encyclopedia of Type Strains, Phase IV (KMG-IV): sequencing the most valuable type-strain genomes for metagenomic binning, comparative biology and taxonomic classification.</title>
        <authorList>
            <person name="Goeker M."/>
        </authorList>
    </citation>
    <scope>NUCLEOTIDE SEQUENCE [LARGE SCALE GENOMIC DNA]</scope>
    <source>
        <strain evidence="7 8">DSM 26407</strain>
    </source>
</reference>
<evidence type="ECO:0000313" key="7">
    <source>
        <dbReference type="EMBL" id="RCX33560.1"/>
    </source>
</evidence>
<evidence type="ECO:0000256" key="3">
    <source>
        <dbReference type="ARBA" id="ARBA00022989"/>
    </source>
</evidence>
<dbReference type="GO" id="GO:0002098">
    <property type="term" value="P:tRNA wobble uridine modification"/>
    <property type="evidence" value="ECO:0007669"/>
    <property type="project" value="TreeGrafter"/>
</dbReference>
<dbReference type="EMBL" id="QPJY01000001">
    <property type="protein sequence ID" value="RCX33560.1"/>
    <property type="molecule type" value="Genomic_DNA"/>
</dbReference>
<gene>
    <name evidence="7" type="ORF">DFQ59_101865</name>
</gene>
<evidence type="ECO:0000259" key="6">
    <source>
        <dbReference type="Pfam" id="PF01926"/>
    </source>
</evidence>
<dbReference type="SUPFAM" id="SSF52540">
    <property type="entry name" value="P-loop containing nucleoside triphosphate hydrolases"/>
    <property type="match status" value="1"/>
</dbReference>
<keyword evidence="2" id="KW-0812">Transmembrane</keyword>
<feature type="region of interest" description="Disordered" evidence="5">
    <location>
        <begin position="1"/>
        <end position="29"/>
    </location>
</feature>
<feature type="compositionally biased region" description="Basic and acidic residues" evidence="5">
    <location>
        <begin position="1"/>
        <end position="18"/>
    </location>
</feature>
<dbReference type="GO" id="GO:0016020">
    <property type="term" value="C:membrane"/>
    <property type="evidence" value="ECO:0007669"/>
    <property type="project" value="UniProtKB-SubCell"/>
</dbReference>
<dbReference type="AlphaFoldDB" id="A0A369CHK8"/>
<evidence type="ECO:0000313" key="8">
    <source>
        <dbReference type="Proteomes" id="UP000252707"/>
    </source>
</evidence>
<keyword evidence="8" id="KW-1185">Reference proteome</keyword>
<dbReference type="Pfam" id="PF01926">
    <property type="entry name" value="MMR_HSR1"/>
    <property type="match status" value="1"/>
</dbReference>
<keyword evidence="3" id="KW-1133">Transmembrane helix</keyword>
<sequence length="450" mass="49264">MRDNWRKWSSRHVERPATDEPSAPAAGEDHLALARESLRELLQDDRVPASVRESLAEDYRQVQAMLEKLEHGHIHIAVFGRVSVGKSATLNALLGEPRFRTSPLHGETRSADLAHWRQYDAGGVYLVDTPGINEVDGEARERLAHEVAERSDLVLFVVDGDLTRSELDALRVLARYRRPLLLLLNKADRYTREERALLLQTLERRSAGLVAPGNILAIAAEPGERVYLQVDATGQETEVVRRPPTEVEKLRERLWLVLEQEGKSLAALNATLFAGRLSDQVAERILATRRTLADSLVRTYCVSKGVAVALNPLPVADLVAAAAIDIGMVVHLSRLHRLPMSRSQAGALVRTVIGQMALLMGTTWAVHLVSSALKLGTGGLSTVITAAAQGAVAYYSTYVVGQVAERYLAQGLSWGAGGPKRVVRDILANLDRDSLLAQARSDILARLRAG</sequence>
<dbReference type="CDD" id="cd00880">
    <property type="entry name" value="Era_like"/>
    <property type="match status" value="1"/>
</dbReference>
<name>A0A369CHK8_9GAMM</name>
<protein>
    <recommendedName>
        <fullName evidence="6">G domain-containing protein</fullName>
    </recommendedName>
</protein>
<dbReference type="GO" id="GO:0005737">
    <property type="term" value="C:cytoplasm"/>
    <property type="evidence" value="ECO:0007669"/>
    <property type="project" value="TreeGrafter"/>
</dbReference>
<keyword evidence="4" id="KW-0472">Membrane</keyword>
<dbReference type="InterPro" id="IPR006073">
    <property type="entry name" value="GTP-bd"/>
</dbReference>
<comment type="caution">
    <text evidence="7">The sequence shown here is derived from an EMBL/GenBank/DDBJ whole genome shotgun (WGS) entry which is preliminary data.</text>
</comment>
<evidence type="ECO:0000256" key="2">
    <source>
        <dbReference type="ARBA" id="ARBA00022692"/>
    </source>
</evidence>
<evidence type="ECO:0000256" key="4">
    <source>
        <dbReference type="ARBA" id="ARBA00023136"/>
    </source>
</evidence>
<dbReference type="Proteomes" id="UP000252707">
    <property type="component" value="Unassembled WGS sequence"/>
</dbReference>
<proteinExistence type="predicted"/>
<organism evidence="7 8">
    <name type="scientific">Thioalbus denitrificans</name>
    <dbReference type="NCBI Taxonomy" id="547122"/>
    <lineage>
        <taxon>Bacteria</taxon>
        <taxon>Pseudomonadati</taxon>
        <taxon>Pseudomonadota</taxon>
        <taxon>Gammaproteobacteria</taxon>
        <taxon>Chromatiales</taxon>
        <taxon>Ectothiorhodospiraceae</taxon>
        <taxon>Thioalbus</taxon>
    </lineage>
</organism>
<evidence type="ECO:0000256" key="1">
    <source>
        <dbReference type="ARBA" id="ARBA00004141"/>
    </source>
</evidence>
<dbReference type="GO" id="GO:0005525">
    <property type="term" value="F:GTP binding"/>
    <property type="evidence" value="ECO:0007669"/>
    <property type="project" value="InterPro"/>
</dbReference>
<feature type="domain" description="G" evidence="6">
    <location>
        <begin position="75"/>
        <end position="186"/>
    </location>
</feature>
<dbReference type="Gene3D" id="3.40.50.300">
    <property type="entry name" value="P-loop containing nucleotide triphosphate hydrolases"/>
    <property type="match status" value="1"/>
</dbReference>
<dbReference type="InterPro" id="IPR021147">
    <property type="entry name" value="DUF697"/>
</dbReference>
<dbReference type="PANTHER" id="PTHR42714">
    <property type="entry name" value="TRNA MODIFICATION GTPASE GTPBP3"/>
    <property type="match status" value="1"/>
</dbReference>